<evidence type="ECO:0000313" key="2">
    <source>
        <dbReference type="EMBL" id="OOE14521.1"/>
    </source>
</evidence>
<dbReference type="Proteomes" id="UP000188597">
    <property type="component" value="Unassembled WGS sequence"/>
</dbReference>
<evidence type="ECO:0000256" key="1">
    <source>
        <dbReference type="SAM" id="Phobius"/>
    </source>
</evidence>
<sequence length="60" mass="6913">MIAFKEFTLSLVFIVGWFILIFSIVGLIVSLFAEGIWVFVLVSVISIGLFLIWFYKKLSH</sequence>
<keyword evidence="1" id="KW-0812">Transmembrane</keyword>
<dbReference type="EMBL" id="MQMF01000001">
    <property type="protein sequence ID" value="OOE14521.1"/>
    <property type="molecule type" value="Genomic_DNA"/>
</dbReference>
<evidence type="ECO:0000313" key="3">
    <source>
        <dbReference type="Proteomes" id="UP000188597"/>
    </source>
</evidence>
<accession>A0A1V3GDM7</accession>
<comment type="caution">
    <text evidence="2">The sequence shown here is derived from an EMBL/GenBank/DDBJ whole genome shotgun (WGS) entry which is preliminary data.</text>
</comment>
<feature type="transmembrane region" description="Helical" evidence="1">
    <location>
        <begin position="7"/>
        <end position="29"/>
    </location>
</feature>
<name>A0A1V3GDM7_9BACL</name>
<gene>
    <name evidence="2" type="ORF">UN64_04835</name>
</gene>
<organism evidence="2 3">
    <name type="scientific">Fictibacillus arsenicus</name>
    <dbReference type="NCBI Taxonomy" id="255247"/>
    <lineage>
        <taxon>Bacteria</taxon>
        <taxon>Bacillati</taxon>
        <taxon>Bacillota</taxon>
        <taxon>Bacilli</taxon>
        <taxon>Bacillales</taxon>
        <taxon>Fictibacillaceae</taxon>
        <taxon>Fictibacillus</taxon>
    </lineage>
</organism>
<reference evidence="2 3" key="1">
    <citation type="submission" date="2016-11" db="EMBL/GenBank/DDBJ databases">
        <authorList>
            <person name="Jaros S."/>
            <person name="Januszkiewicz K."/>
            <person name="Wedrychowicz H."/>
        </authorList>
    </citation>
    <scope>NUCLEOTIDE SEQUENCE [LARGE SCALE GENOMIC DNA]</scope>
    <source>
        <strain evidence="2 3">Con a/3</strain>
    </source>
</reference>
<dbReference type="AlphaFoldDB" id="A0A1V3GDM7"/>
<protein>
    <submittedName>
        <fullName evidence="2">Uncharacterized protein</fullName>
    </submittedName>
</protein>
<feature type="transmembrane region" description="Helical" evidence="1">
    <location>
        <begin position="35"/>
        <end position="55"/>
    </location>
</feature>
<keyword evidence="1" id="KW-1133">Transmembrane helix</keyword>
<proteinExistence type="predicted"/>
<keyword evidence="1" id="KW-0472">Membrane</keyword>